<name>A0A412FS32_9BACE</name>
<organism evidence="1 2">
    <name type="scientific">Bacteroides caccae</name>
    <dbReference type="NCBI Taxonomy" id="47678"/>
    <lineage>
        <taxon>Bacteria</taxon>
        <taxon>Pseudomonadati</taxon>
        <taxon>Bacteroidota</taxon>
        <taxon>Bacteroidia</taxon>
        <taxon>Bacteroidales</taxon>
        <taxon>Bacteroidaceae</taxon>
        <taxon>Bacteroides</taxon>
    </lineage>
</organism>
<dbReference type="EMBL" id="QRUO01000009">
    <property type="protein sequence ID" value="RGR71023.1"/>
    <property type="molecule type" value="Genomic_DNA"/>
</dbReference>
<dbReference type="Proteomes" id="UP000284205">
    <property type="component" value="Unassembled WGS sequence"/>
</dbReference>
<reference evidence="1 2" key="1">
    <citation type="submission" date="2018-08" db="EMBL/GenBank/DDBJ databases">
        <title>A genome reference for cultivated species of the human gut microbiota.</title>
        <authorList>
            <person name="Zou Y."/>
            <person name="Xue W."/>
            <person name="Luo G."/>
        </authorList>
    </citation>
    <scope>NUCLEOTIDE SEQUENCE [LARGE SCALE GENOMIC DNA]</scope>
    <source>
        <strain evidence="1 2">AF24-29LB</strain>
    </source>
</reference>
<dbReference type="AlphaFoldDB" id="A0A412FS32"/>
<comment type="caution">
    <text evidence="1">The sequence shown here is derived from an EMBL/GenBank/DDBJ whole genome shotgun (WGS) entry which is preliminary data.</text>
</comment>
<evidence type="ECO:0000313" key="2">
    <source>
        <dbReference type="Proteomes" id="UP000284205"/>
    </source>
</evidence>
<gene>
    <name evidence="1" type="ORF">DWY26_10900</name>
</gene>
<evidence type="ECO:0000313" key="1">
    <source>
        <dbReference type="EMBL" id="RGR71023.1"/>
    </source>
</evidence>
<protein>
    <submittedName>
        <fullName evidence="1">Uncharacterized protein</fullName>
    </submittedName>
</protein>
<proteinExistence type="predicted"/>
<accession>A0A412FS32</accession>
<dbReference type="RefSeq" id="WP_122139308.1">
    <property type="nucleotide sequence ID" value="NZ_JADMRX010000003.1"/>
</dbReference>
<sequence>MEENYYIKTLLEKIESADPKSFSQFAHEHPICFQEKKGNWLFPMMFDFYVNKIHNEYIISLLKELGLYLHNKCKNYEMSEITMIDRSLCIDDSFVDNYVLKVQNAQNDKPKFKDLNSPWRTRGISLALYEIPTFVLNSIIFEFKDTEHPYILADIAGMYMYGQKFEEGLNYLYRSINQLAMFPNRYWNSDYGLAGAANTFRLLLLMCPKNHMELYRKIYSYDYLYLTKLACTTNDEIFQQEAYVNRASIAMDSMARYIIPININPDLLYISDMYYAHYCNELATQISISSGWKYNMKSLTYYQHASIRPNDTGGYVDIEEKTYNEIVSAKHEQAKSIALLFYTGICAEDGKLTSRNIESLFKILQYECRYNYKETRKRVLNFKSYK</sequence>